<sequence>MIQKSLMSELQFVSELCNAITTAFFKSLVIGAYVSQRSPVDYYNVHLIPNSIHSRDPLLSSTHHNRTVIVFSNWYIKRNGRNDRNVMSPNTNETDCTVSD</sequence>
<dbReference type="Proteomes" id="UP000699462">
    <property type="component" value="Unassembled WGS sequence"/>
</dbReference>
<evidence type="ECO:0000313" key="1">
    <source>
        <dbReference type="EMBL" id="KAF8565970.1"/>
    </source>
</evidence>
<proteinExistence type="predicted"/>
<dbReference type="EMBL" id="JTDF01005787">
    <property type="protein sequence ID" value="KAF8565970.1"/>
    <property type="molecule type" value="Genomic_DNA"/>
</dbReference>
<evidence type="ECO:0000313" key="2">
    <source>
        <dbReference type="Proteomes" id="UP000699462"/>
    </source>
</evidence>
<comment type="caution">
    <text evidence="1">The sequence shown here is derived from an EMBL/GenBank/DDBJ whole genome shotgun (WGS) entry which is preliminary data.</text>
</comment>
<accession>A0A8T0DDX1</accession>
<dbReference type="OrthoDB" id="10056949at2759"/>
<keyword evidence="2" id="KW-1185">Reference proteome</keyword>
<gene>
    <name evidence="1" type="ORF">P879_01495</name>
</gene>
<organism evidence="1 2">
    <name type="scientific">Paragonimus westermani</name>
    <dbReference type="NCBI Taxonomy" id="34504"/>
    <lineage>
        <taxon>Eukaryota</taxon>
        <taxon>Metazoa</taxon>
        <taxon>Spiralia</taxon>
        <taxon>Lophotrochozoa</taxon>
        <taxon>Platyhelminthes</taxon>
        <taxon>Trematoda</taxon>
        <taxon>Digenea</taxon>
        <taxon>Plagiorchiida</taxon>
        <taxon>Troglotremata</taxon>
        <taxon>Troglotrematidae</taxon>
        <taxon>Paragonimus</taxon>
    </lineage>
</organism>
<protein>
    <submittedName>
        <fullName evidence="1">Uncharacterized protein</fullName>
    </submittedName>
</protein>
<name>A0A8T0DDX1_9TREM</name>
<dbReference type="AlphaFoldDB" id="A0A8T0DDX1"/>
<reference evidence="1 2" key="1">
    <citation type="submission" date="2019-07" db="EMBL/GenBank/DDBJ databases">
        <title>Annotation for the trematode Paragonimus westermani.</title>
        <authorList>
            <person name="Choi Y.-J."/>
        </authorList>
    </citation>
    <scope>NUCLEOTIDE SEQUENCE [LARGE SCALE GENOMIC DNA]</scope>
    <source>
        <strain evidence="1">180907_Pwestermani</strain>
    </source>
</reference>